<dbReference type="EMBL" id="RCMV01002975">
    <property type="protein sequence ID" value="KAG3200417.1"/>
    <property type="molecule type" value="Genomic_DNA"/>
</dbReference>
<protein>
    <submittedName>
        <fullName evidence="2">Uncharacterized protein</fullName>
    </submittedName>
</protein>
<dbReference type="AlphaFoldDB" id="A0A8T1AC91"/>
<evidence type="ECO:0000313" key="1">
    <source>
        <dbReference type="EMBL" id="KAG2808216.1"/>
    </source>
</evidence>
<dbReference type="Proteomes" id="UP000697107">
    <property type="component" value="Unassembled WGS sequence"/>
</dbReference>
<dbReference type="EMBL" id="RCMI01002797">
    <property type="protein sequence ID" value="KAG2874755.1"/>
    <property type="molecule type" value="Genomic_DNA"/>
</dbReference>
<evidence type="ECO:0000313" key="5">
    <source>
        <dbReference type="EMBL" id="KAG3200417.1"/>
    </source>
</evidence>
<dbReference type="Proteomes" id="UP000735874">
    <property type="component" value="Unassembled WGS sequence"/>
</dbReference>
<accession>A0A8T1AC91</accession>
<comment type="caution">
    <text evidence="2">The sequence shown here is derived from an EMBL/GenBank/DDBJ whole genome shotgun (WGS) entry which is preliminary data.</text>
</comment>
<evidence type="ECO:0000313" key="3">
    <source>
        <dbReference type="EMBL" id="KAG2878858.1"/>
    </source>
</evidence>
<gene>
    <name evidence="1" type="ORF">PC113_g23972</name>
    <name evidence="2" type="ORF">PC115_g24078</name>
    <name evidence="3" type="ORF">PC117_g26869</name>
    <name evidence="4" type="ORF">PC118_g24195</name>
    <name evidence="5" type="ORF">PC129_g23843</name>
</gene>
<evidence type="ECO:0000313" key="2">
    <source>
        <dbReference type="EMBL" id="KAG2874755.1"/>
    </source>
</evidence>
<sequence>MRFSSLSELNLHALFSGISTEESGGVEGDGFDYMRHACELGLGAKQQIHDE</sequence>
<organism evidence="2 6">
    <name type="scientific">Phytophthora cactorum</name>
    <dbReference type="NCBI Taxonomy" id="29920"/>
    <lineage>
        <taxon>Eukaryota</taxon>
        <taxon>Sar</taxon>
        <taxon>Stramenopiles</taxon>
        <taxon>Oomycota</taxon>
        <taxon>Peronosporomycetes</taxon>
        <taxon>Peronosporales</taxon>
        <taxon>Peronosporaceae</taxon>
        <taxon>Phytophthora</taxon>
    </lineage>
</organism>
<dbReference type="EMBL" id="RCMG01002607">
    <property type="protein sequence ID" value="KAG2808216.1"/>
    <property type="molecule type" value="Genomic_DNA"/>
</dbReference>
<dbReference type="Proteomes" id="UP000736787">
    <property type="component" value="Unassembled WGS sequence"/>
</dbReference>
<evidence type="ECO:0000313" key="6">
    <source>
        <dbReference type="Proteomes" id="UP000774804"/>
    </source>
</evidence>
<proteinExistence type="predicted"/>
<evidence type="ECO:0000313" key="4">
    <source>
        <dbReference type="EMBL" id="KAG2957062.1"/>
    </source>
</evidence>
<reference evidence="2" key="1">
    <citation type="submission" date="2018-10" db="EMBL/GenBank/DDBJ databases">
        <title>Effector identification in a new, highly contiguous assembly of the strawberry crown rot pathogen Phytophthora cactorum.</title>
        <authorList>
            <person name="Armitage A.D."/>
            <person name="Nellist C.F."/>
            <person name="Bates H."/>
            <person name="Vickerstaff R.J."/>
            <person name="Harrison R.J."/>
        </authorList>
    </citation>
    <scope>NUCLEOTIDE SEQUENCE</scope>
    <source>
        <strain evidence="1">15-7</strain>
        <strain evidence="2">4032</strain>
        <strain evidence="3">4040</strain>
        <strain evidence="4">P415</strain>
        <strain evidence="5">P421</strain>
    </source>
</reference>
<dbReference type="EMBL" id="RCMK01002750">
    <property type="protein sequence ID" value="KAG2878858.1"/>
    <property type="molecule type" value="Genomic_DNA"/>
</dbReference>
<dbReference type="Proteomes" id="UP000760860">
    <property type="component" value="Unassembled WGS sequence"/>
</dbReference>
<dbReference type="Proteomes" id="UP000774804">
    <property type="component" value="Unassembled WGS sequence"/>
</dbReference>
<name>A0A8T1AC91_9STRA</name>
<dbReference type="EMBL" id="RCML01002765">
    <property type="protein sequence ID" value="KAG2957062.1"/>
    <property type="molecule type" value="Genomic_DNA"/>
</dbReference>